<name>A0ABW3NCR0_9FLAO</name>
<dbReference type="Proteomes" id="UP001597013">
    <property type="component" value="Unassembled WGS sequence"/>
</dbReference>
<proteinExistence type="predicted"/>
<dbReference type="InterPro" id="IPR043519">
    <property type="entry name" value="NT_sf"/>
</dbReference>
<dbReference type="PANTHER" id="PTHR34822">
    <property type="entry name" value="GRPB DOMAIN PROTEIN (AFU_ORTHOLOGUE AFUA_1G01530)"/>
    <property type="match status" value="1"/>
</dbReference>
<reference evidence="3" key="1">
    <citation type="journal article" date="2019" name="Int. J. Syst. Evol. Microbiol.">
        <title>The Global Catalogue of Microorganisms (GCM) 10K type strain sequencing project: providing services to taxonomists for standard genome sequencing and annotation.</title>
        <authorList>
            <consortium name="The Broad Institute Genomics Platform"/>
            <consortium name="The Broad Institute Genome Sequencing Center for Infectious Disease"/>
            <person name="Wu L."/>
            <person name="Ma J."/>
        </authorList>
    </citation>
    <scope>NUCLEOTIDE SEQUENCE [LARGE SCALE GENOMIC DNA]</scope>
    <source>
        <strain evidence="3">CCUG 62215</strain>
    </source>
</reference>
<dbReference type="PANTHER" id="PTHR34822:SF1">
    <property type="entry name" value="GRPB FAMILY PROTEIN"/>
    <property type="match status" value="1"/>
</dbReference>
<keyword evidence="1" id="KW-0175">Coiled coil</keyword>
<dbReference type="EMBL" id="JBHTJL010000016">
    <property type="protein sequence ID" value="MFD1064310.1"/>
    <property type="molecule type" value="Genomic_DNA"/>
</dbReference>
<feature type="coiled-coil region" evidence="1">
    <location>
        <begin position="123"/>
        <end position="150"/>
    </location>
</feature>
<dbReference type="Pfam" id="PF04229">
    <property type="entry name" value="GrpB"/>
    <property type="match status" value="1"/>
</dbReference>
<protein>
    <submittedName>
        <fullName evidence="2">GrpB family protein</fullName>
    </submittedName>
</protein>
<sequence length="170" mass="20496">MYQNLGLKRDELRIENYNPKWKKLFIKEKNRLLDLFDNYIIQIEHIGSTSVVGMSSKPIIDIGILTQNIDTLPYQNFDNNYFELVGRLKGRQRVFIKKEEDLNTHHIHFIEYGEDAWNRKLKFRDLLIKYEDLRLEYSKLKTQLKNKYQNDRALYSEGKTEFIVNTINNF</sequence>
<dbReference type="InterPro" id="IPR007344">
    <property type="entry name" value="GrpB/CoaE"/>
</dbReference>
<comment type="caution">
    <text evidence="2">The sequence shown here is derived from an EMBL/GenBank/DDBJ whole genome shotgun (WGS) entry which is preliminary data.</text>
</comment>
<keyword evidence="3" id="KW-1185">Reference proteome</keyword>
<dbReference type="SUPFAM" id="SSF81301">
    <property type="entry name" value="Nucleotidyltransferase"/>
    <property type="match status" value="1"/>
</dbReference>
<dbReference type="Gene3D" id="3.30.460.10">
    <property type="entry name" value="Beta Polymerase, domain 2"/>
    <property type="match status" value="1"/>
</dbReference>
<accession>A0ABW3NCR0</accession>
<evidence type="ECO:0000313" key="3">
    <source>
        <dbReference type="Proteomes" id="UP001597013"/>
    </source>
</evidence>
<evidence type="ECO:0000256" key="1">
    <source>
        <dbReference type="SAM" id="Coils"/>
    </source>
</evidence>
<evidence type="ECO:0000313" key="2">
    <source>
        <dbReference type="EMBL" id="MFD1064310.1"/>
    </source>
</evidence>
<dbReference type="RefSeq" id="WP_386132665.1">
    <property type="nucleotide sequence ID" value="NZ_JBHTJL010000016.1"/>
</dbReference>
<gene>
    <name evidence="2" type="ORF">ACFQ1Q_13730</name>
</gene>
<organism evidence="2 3">
    <name type="scientific">Winogradskyella litorisediminis</name>
    <dbReference type="NCBI Taxonomy" id="1156618"/>
    <lineage>
        <taxon>Bacteria</taxon>
        <taxon>Pseudomonadati</taxon>
        <taxon>Bacteroidota</taxon>
        <taxon>Flavobacteriia</taxon>
        <taxon>Flavobacteriales</taxon>
        <taxon>Flavobacteriaceae</taxon>
        <taxon>Winogradskyella</taxon>
    </lineage>
</organism>